<evidence type="ECO:0000313" key="3">
    <source>
        <dbReference type="Proteomes" id="UP001175000"/>
    </source>
</evidence>
<protein>
    <submittedName>
        <fullName evidence="2">Uncharacterized protein</fullName>
    </submittedName>
</protein>
<gene>
    <name evidence="2" type="ORF">B0T14DRAFT_605814</name>
</gene>
<sequence>MSDPPSLIERPQGQQFEQATPVEFHIPSSDPEKPVIIKASHANKLARYSVQLRRLLEEARKSQKPFVVLKCRAGDGTNLPVLEWVLQQLPKSEADPGGDTCDAPTLCDARTLCAACNVLFRYKCLPTAFADLSTKVSPGSSARSIASERSESVRCWQAKRMVESTTELAGQLMTIALVLGNKDLFRAELATVIWRAELESLDTSVEKLVDLHAMRREELQRIYQDLKDAHHKLTSGTDYERQLAEFITHRMEAAKLGNPAHSWQDNCTRFSGIAELTPYRYIGKVENALRLVDAANGIEQHEDGSCSTDNEVQGREPPSIGLLGSIQRHVFDPLKAAISRAKEERVKLWTETVKSTLDSVETEIKNRQGKRADDLMSWRDTQVSGWERELGWRPTAPANGLARPTTRPLAA</sequence>
<evidence type="ECO:0000313" key="2">
    <source>
        <dbReference type="EMBL" id="KAK0613247.1"/>
    </source>
</evidence>
<reference evidence="2" key="1">
    <citation type="submission" date="2023-06" db="EMBL/GenBank/DDBJ databases">
        <title>Genome-scale phylogeny and comparative genomics of the fungal order Sordariales.</title>
        <authorList>
            <consortium name="Lawrence Berkeley National Laboratory"/>
            <person name="Hensen N."/>
            <person name="Bonometti L."/>
            <person name="Westerberg I."/>
            <person name="Brannstrom I.O."/>
            <person name="Guillou S."/>
            <person name="Cros-Aarteil S."/>
            <person name="Calhoun S."/>
            <person name="Haridas S."/>
            <person name="Kuo A."/>
            <person name="Mondo S."/>
            <person name="Pangilinan J."/>
            <person name="Riley R."/>
            <person name="Labutti K."/>
            <person name="Andreopoulos B."/>
            <person name="Lipzen A."/>
            <person name="Chen C."/>
            <person name="Yanf M."/>
            <person name="Daum C."/>
            <person name="Ng V."/>
            <person name="Clum A."/>
            <person name="Steindorff A."/>
            <person name="Ohm R."/>
            <person name="Martin F."/>
            <person name="Silar P."/>
            <person name="Natvig D."/>
            <person name="Lalanne C."/>
            <person name="Gautier V."/>
            <person name="Ament-Velasquez S.L."/>
            <person name="Kruys A."/>
            <person name="Hutchinson M.I."/>
            <person name="Powell A.J."/>
            <person name="Barry K."/>
            <person name="Miller A.N."/>
            <person name="Grigoriev I.V."/>
            <person name="Debuchy R."/>
            <person name="Gladieux P."/>
            <person name="Thoren M.H."/>
            <person name="Johannesson H."/>
        </authorList>
    </citation>
    <scope>NUCLEOTIDE SEQUENCE</scope>
    <source>
        <strain evidence="2">CBS 606.72</strain>
    </source>
</reference>
<feature type="region of interest" description="Disordered" evidence="1">
    <location>
        <begin position="392"/>
        <end position="411"/>
    </location>
</feature>
<comment type="caution">
    <text evidence="2">The sequence shown here is derived from an EMBL/GenBank/DDBJ whole genome shotgun (WGS) entry which is preliminary data.</text>
</comment>
<dbReference type="EMBL" id="JAULSU010000006">
    <property type="protein sequence ID" value="KAK0613247.1"/>
    <property type="molecule type" value="Genomic_DNA"/>
</dbReference>
<organism evidence="2 3">
    <name type="scientific">Immersiella caudata</name>
    <dbReference type="NCBI Taxonomy" id="314043"/>
    <lineage>
        <taxon>Eukaryota</taxon>
        <taxon>Fungi</taxon>
        <taxon>Dikarya</taxon>
        <taxon>Ascomycota</taxon>
        <taxon>Pezizomycotina</taxon>
        <taxon>Sordariomycetes</taxon>
        <taxon>Sordariomycetidae</taxon>
        <taxon>Sordariales</taxon>
        <taxon>Lasiosphaeriaceae</taxon>
        <taxon>Immersiella</taxon>
    </lineage>
</organism>
<dbReference type="Proteomes" id="UP001175000">
    <property type="component" value="Unassembled WGS sequence"/>
</dbReference>
<name>A0AA39WD85_9PEZI</name>
<accession>A0AA39WD85</accession>
<evidence type="ECO:0000256" key="1">
    <source>
        <dbReference type="SAM" id="MobiDB-lite"/>
    </source>
</evidence>
<dbReference type="AlphaFoldDB" id="A0AA39WD85"/>
<proteinExistence type="predicted"/>
<keyword evidence="3" id="KW-1185">Reference proteome</keyword>